<dbReference type="InterPro" id="IPR042099">
    <property type="entry name" value="ANL_N_sf"/>
</dbReference>
<dbReference type="AlphaFoldDB" id="A0AA47MP39"/>
<evidence type="ECO:0000256" key="8">
    <source>
        <dbReference type="ARBA" id="ARBA00041297"/>
    </source>
</evidence>
<feature type="transmembrane region" description="Helical" evidence="10">
    <location>
        <begin position="46"/>
        <end position="69"/>
    </location>
</feature>
<proteinExistence type="inferred from homology"/>
<dbReference type="PANTHER" id="PTHR43107">
    <property type="entry name" value="LONG-CHAIN FATTY ACID TRANSPORT PROTEIN"/>
    <property type="match status" value="1"/>
</dbReference>
<dbReference type="PROSITE" id="PS00455">
    <property type="entry name" value="AMP_BINDING"/>
    <property type="match status" value="1"/>
</dbReference>
<keyword evidence="3" id="KW-0276">Fatty acid metabolism</keyword>
<dbReference type="Pfam" id="PF00501">
    <property type="entry name" value="AMP-binding"/>
    <property type="match status" value="1"/>
</dbReference>
<dbReference type="FunFam" id="3.30.300.30:FF:000002">
    <property type="entry name" value="Long-chain fatty acid transport protein 1"/>
    <property type="match status" value="1"/>
</dbReference>
<evidence type="ECO:0000259" key="11">
    <source>
        <dbReference type="Pfam" id="PF00501"/>
    </source>
</evidence>
<gene>
    <name evidence="12" type="primary">SLC27A2_1</name>
    <name evidence="12" type="ORF">N1851_017654</name>
</gene>
<dbReference type="GO" id="GO:0005886">
    <property type="term" value="C:plasma membrane"/>
    <property type="evidence" value="ECO:0007669"/>
    <property type="project" value="TreeGrafter"/>
</dbReference>
<dbReference type="GO" id="GO:0044539">
    <property type="term" value="P:long-chain fatty acid import into cell"/>
    <property type="evidence" value="ECO:0007669"/>
    <property type="project" value="TreeGrafter"/>
</dbReference>
<evidence type="ECO:0000256" key="3">
    <source>
        <dbReference type="ARBA" id="ARBA00022832"/>
    </source>
</evidence>
<dbReference type="EMBL" id="JAOPHQ010003173">
    <property type="protein sequence ID" value="KAK0144008.1"/>
    <property type="molecule type" value="Genomic_DNA"/>
</dbReference>
<dbReference type="InterPro" id="IPR045851">
    <property type="entry name" value="AMP-bd_C_sf"/>
</dbReference>
<keyword evidence="4" id="KW-0813">Transport</keyword>
<keyword evidence="10" id="KW-0812">Transmembrane</keyword>
<dbReference type="GO" id="GO:0005789">
    <property type="term" value="C:endoplasmic reticulum membrane"/>
    <property type="evidence" value="ECO:0007669"/>
    <property type="project" value="TreeGrafter"/>
</dbReference>
<evidence type="ECO:0000256" key="10">
    <source>
        <dbReference type="SAM" id="Phobius"/>
    </source>
</evidence>
<evidence type="ECO:0000313" key="13">
    <source>
        <dbReference type="Proteomes" id="UP001174136"/>
    </source>
</evidence>
<comment type="catalytic activity">
    <reaction evidence="7">
        <text>a very long-chain fatty acid + ATP + CoA = a very long-chain fatty acyl-CoA + AMP + diphosphate</text>
        <dbReference type="Rhea" id="RHEA:54536"/>
        <dbReference type="ChEBI" id="CHEBI:30616"/>
        <dbReference type="ChEBI" id="CHEBI:33019"/>
        <dbReference type="ChEBI" id="CHEBI:57287"/>
        <dbReference type="ChEBI" id="CHEBI:58950"/>
        <dbReference type="ChEBI" id="CHEBI:138261"/>
        <dbReference type="ChEBI" id="CHEBI:456215"/>
    </reaction>
    <physiologicalReaction direction="left-to-right" evidence="7">
        <dbReference type="Rhea" id="RHEA:54537"/>
    </physiologicalReaction>
</comment>
<dbReference type="SUPFAM" id="SSF56801">
    <property type="entry name" value="Acetyl-CoA synthetase-like"/>
    <property type="match status" value="1"/>
</dbReference>
<keyword evidence="4" id="KW-0445">Lipid transport</keyword>
<evidence type="ECO:0000313" key="12">
    <source>
        <dbReference type="EMBL" id="KAK0144008.1"/>
    </source>
</evidence>
<keyword evidence="13" id="KW-1185">Reference proteome</keyword>
<dbReference type="GO" id="GO:0005324">
    <property type="term" value="F:long-chain fatty acid transmembrane transporter activity"/>
    <property type="evidence" value="ECO:0007669"/>
    <property type="project" value="TreeGrafter"/>
</dbReference>
<evidence type="ECO:0000256" key="6">
    <source>
        <dbReference type="ARBA" id="ARBA00026121"/>
    </source>
</evidence>
<evidence type="ECO:0000256" key="7">
    <source>
        <dbReference type="ARBA" id="ARBA00036527"/>
    </source>
</evidence>
<keyword evidence="10" id="KW-0472">Membrane</keyword>
<sequence>MEVEEMGTFKQLKGKLVEPGFIPDGVTDPLYFLNEQTKSRTPLTPILIMLQAVAAVLSGFAVVALLLYMKCPYILQDLMHARKMLQTKNQLARFQKKRPYFTLLDRFLELAQTQPAKPFVVFEGEVFTYGDGDLRSNQVARALRRHAGLREGDTVALLLGNQPGLVWLSLGLQKLGCAAAMLHYGSRSTAWLRCLVRSRATVLVVDAGVRAAVEEVMPTLLQQGVLMMTVPLIQQESEQPVSPQLRAQVNASSPAAYFYTSGTTGLPKASLSTEARAWMIAHSLSTAGVRPQDVVYIPLPLYHASGFQIGLGGAIERGITVVLKRKFSASQFWHDCRKYNVTVILYIGEILRYLCNTPKGADDRLHGVRMAVGNGLRADVWRVFLQRFGKVDIKEFYGASDGNVGLFNYPGRIGAIGKVNFYHKRTAPYVLVQFDAEREELVRDSRGLCVQVPTGETGLLVSEITTSAPFWGYLNDLEQTEKKKVRDVVKKGDVYLNSGDLMKIDKDGFIFFQDRVGDTFRWKGENVATTEVADIFTMLDSVVDANVYGVQLPGHEGRAGMATLMLKDGETLDCTETFVHISNYLPSFAWPLFIRIQNDLELTGTFKQVKYKLVKEGFDPHTVQDPLFVLDPRRRMYTPLTLDMYESICLGELVMIVKVLYLEEDVQRRTLDSGVGPELRGHRLVGGLLDLLTETLYPLRGTVITEDEHTDALLEQGGHHLLHRRPQI</sequence>
<comment type="caution">
    <text evidence="12">The sequence shown here is derived from an EMBL/GenBank/DDBJ whole genome shotgun (WGS) entry which is preliminary data.</text>
</comment>
<dbReference type="Gene3D" id="3.40.50.12780">
    <property type="entry name" value="N-terminal domain of ligase-like"/>
    <property type="match status" value="1"/>
</dbReference>
<dbReference type="Gene3D" id="3.30.300.30">
    <property type="match status" value="1"/>
</dbReference>
<protein>
    <recommendedName>
        <fullName evidence="6">long-chain-fatty-acid--CoA ligase</fullName>
        <ecNumber evidence="6">6.2.1.3</ecNumber>
    </recommendedName>
    <alternativeName>
        <fullName evidence="8">Long-chain-fatty-acid--CoA ligase</fullName>
    </alternativeName>
</protein>
<evidence type="ECO:0000256" key="1">
    <source>
        <dbReference type="ARBA" id="ARBA00006432"/>
    </source>
</evidence>
<comment type="catalytic activity">
    <reaction evidence="9">
        <text>tetracosanoate + ATP + CoA = tetracosanoyl-CoA + AMP + diphosphate</text>
        <dbReference type="Rhea" id="RHEA:33639"/>
        <dbReference type="ChEBI" id="CHEBI:30616"/>
        <dbReference type="ChEBI" id="CHEBI:31014"/>
        <dbReference type="ChEBI" id="CHEBI:33019"/>
        <dbReference type="ChEBI" id="CHEBI:57287"/>
        <dbReference type="ChEBI" id="CHEBI:65052"/>
        <dbReference type="ChEBI" id="CHEBI:456215"/>
    </reaction>
    <physiologicalReaction direction="left-to-right" evidence="9">
        <dbReference type="Rhea" id="RHEA:33640"/>
    </physiologicalReaction>
</comment>
<organism evidence="12 13">
    <name type="scientific">Merluccius polli</name>
    <name type="common">Benguela hake</name>
    <name type="synonym">Merluccius cadenati</name>
    <dbReference type="NCBI Taxonomy" id="89951"/>
    <lineage>
        <taxon>Eukaryota</taxon>
        <taxon>Metazoa</taxon>
        <taxon>Chordata</taxon>
        <taxon>Craniata</taxon>
        <taxon>Vertebrata</taxon>
        <taxon>Euteleostomi</taxon>
        <taxon>Actinopterygii</taxon>
        <taxon>Neopterygii</taxon>
        <taxon>Teleostei</taxon>
        <taxon>Neoteleostei</taxon>
        <taxon>Acanthomorphata</taxon>
        <taxon>Zeiogadaria</taxon>
        <taxon>Gadariae</taxon>
        <taxon>Gadiformes</taxon>
        <taxon>Gadoidei</taxon>
        <taxon>Merlucciidae</taxon>
        <taxon>Merluccius</taxon>
    </lineage>
</organism>
<accession>A0AA47MP39</accession>
<comment type="similarity">
    <text evidence="1">Belongs to the ATP-dependent AMP-binding enzyme family.</text>
</comment>
<evidence type="ECO:0000256" key="5">
    <source>
        <dbReference type="ARBA" id="ARBA00023098"/>
    </source>
</evidence>
<evidence type="ECO:0000256" key="9">
    <source>
        <dbReference type="ARBA" id="ARBA00048666"/>
    </source>
</evidence>
<dbReference type="EC" id="6.2.1.3" evidence="6"/>
<dbReference type="Proteomes" id="UP001174136">
    <property type="component" value="Unassembled WGS sequence"/>
</dbReference>
<feature type="domain" description="AMP-dependent synthetase/ligase" evidence="11">
    <location>
        <begin position="111"/>
        <end position="418"/>
    </location>
</feature>
<keyword evidence="5" id="KW-0443">Lipid metabolism</keyword>
<keyword evidence="10" id="KW-1133">Transmembrane helix</keyword>
<name>A0AA47MP39_MERPO</name>
<dbReference type="PANTHER" id="PTHR43107:SF4">
    <property type="entry name" value="LONG-CHAIN FATTY ACID TRANSPORT PROTEIN 2"/>
    <property type="match status" value="1"/>
</dbReference>
<evidence type="ECO:0000256" key="2">
    <source>
        <dbReference type="ARBA" id="ARBA00022598"/>
    </source>
</evidence>
<evidence type="ECO:0000256" key="4">
    <source>
        <dbReference type="ARBA" id="ARBA00023055"/>
    </source>
</evidence>
<dbReference type="GO" id="GO:0004467">
    <property type="term" value="F:long-chain fatty acid-CoA ligase activity"/>
    <property type="evidence" value="ECO:0007669"/>
    <property type="project" value="UniProtKB-EC"/>
</dbReference>
<dbReference type="InterPro" id="IPR000873">
    <property type="entry name" value="AMP-dep_synth/lig_dom"/>
</dbReference>
<keyword evidence="2" id="KW-0436">Ligase</keyword>
<reference evidence="12" key="1">
    <citation type="journal article" date="2023" name="Front. Mar. Sci.">
        <title>A new Merluccius polli reference genome to investigate the effects of global change in West African waters.</title>
        <authorList>
            <person name="Mateo J.L."/>
            <person name="Blanco-Fernandez C."/>
            <person name="Garcia-Vazquez E."/>
            <person name="Machado-Schiaffino G."/>
        </authorList>
    </citation>
    <scope>NUCLEOTIDE SEQUENCE</scope>
    <source>
        <strain evidence="12">C29</strain>
        <tissue evidence="12">Fin</tissue>
    </source>
</reference>
<dbReference type="InterPro" id="IPR020845">
    <property type="entry name" value="AMP-binding_CS"/>
</dbReference>